<reference evidence="4 5" key="2">
    <citation type="submission" date="2021-10" db="EMBL/GenBank/DDBJ databases">
        <authorList>
            <person name="Piombo E."/>
        </authorList>
    </citation>
    <scope>NUCLEOTIDE SEQUENCE [LARGE SCALE GENOMIC DNA]</scope>
</reference>
<dbReference type="OrthoDB" id="48317at2759"/>
<sequence>MKAIILTGEAGKATCVNDRPRPRLRPGYLLVDVKAVALNPTDHKHIDTWNHKGLLSGCDFAGLVSQLGSGYSKEWKVGDRICGFAHGANELEAEDGAFAEQIVVKADIGLRFPDNMPFDEAATLGVGVITVGQALFMQMGLSRPVPNSPLPTSGELILIYGGSSATGSIAIQFAKLAGLTPIAVCSRHNFEFVKSYIGRDRKLKYVFDTVSTTTTAEFCGQLIAPRGLWAYVLLGTKFPRDDVETIYPLAYLSVGERVKKGSDEFPASSRNLEFVSEWMLLAEQLLEKGFLKAHPRQVEGGLENVINGFELMRGGKVSGRKLVYTVEGEL</sequence>
<evidence type="ECO:0000256" key="1">
    <source>
        <dbReference type="ARBA" id="ARBA00008072"/>
    </source>
</evidence>
<name>A0A9N9U805_9HYPO</name>
<dbReference type="Gene3D" id="3.90.180.10">
    <property type="entry name" value="Medium-chain alcohol dehydrogenases, catalytic domain"/>
    <property type="match status" value="1"/>
</dbReference>
<organism evidence="4 5">
    <name type="scientific">Clonostachys byssicola</name>
    <dbReference type="NCBI Taxonomy" id="160290"/>
    <lineage>
        <taxon>Eukaryota</taxon>
        <taxon>Fungi</taxon>
        <taxon>Dikarya</taxon>
        <taxon>Ascomycota</taxon>
        <taxon>Pezizomycotina</taxon>
        <taxon>Sordariomycetes</taxon>
        <taxon>Hypocreomycetidae</taxon>
        <taxon>Hypocreales</taxon>
        <taxon>Bionectriaceae</taxon>
        <taxon>Clonostachys</taxon>
    </lineage>
</organism>
<accession>A0A9N9U805</accession>
<dbReference type="SMART" id="SM00829">
    <property type="entry name" value="PKS_ER"/>
    <property type="match status" value="1"/>
</dbReference>
<dbReference type="InterPro" id="IPR020843">
    <property type="entry name" value="ER"/>
</dbReference>
<dbReference type="Pfam" id="PF08240">
    <property type="entry name" value="ADH_N"/>
    <property type="match status" value="1"/>
</dbReference>
<comment type="similarity">
    <text evidence="1">Belongs to the zinc-containing alcohol dehydrogenase family.</text>
</comment>
<evidence type="ECO:0000259" key="3">
    <source>
        <dbReference type="SMART" id="SM00829"/>
    </source>
</evidence>
<dbReference type="AlphaFoldDB" id="A0A9N9U805"/>
<dbReference type="CDD" id="cd08249">
    <property type="entry name" value="enoyl_reductase_like"/>
    <property type="match status" value="1"/>
</dbReference>
<reference evidence="5" key="1">
    <citation type="submission" date="2019-06" db="EMBL/GenBank/DDBJ databases">
        <authorList>
            <person name="Broberg M."/>
        </authorList>
    </citation>
    <scope>NUCLEOTIDE SEQUENCE [LARGE SCALE GENOMIC DNA]</scope>
</reference>
<dbReference type="InterPro" id="IPR011032">
    <property type="entry name" value="GroES-like_sf"/>
</dbReference>
<dbReference type="InterPro" id="IPR036291">
    <property type="entry name" value="NAD(P)-bd_dom_sf"/>
</dbReference>
<keyword evidence="5" id="KW-1185">Reference proteome</keyword>
<evidence type="ECO:0000256" key="2">
    <source>
        <dbReference type="ARBA" id="ARBA00023002"/>
    </source>
</evidence>
<dbReference type="InterPro" id="IPR013154">
    <property type="entry name" value="ADH-like_N"/>
</dbReference>
<gene>
    <name evidence="4" type="ORF">CBYS24578_00009292</name>
</gene>
<evidence type="ECO:0000313" key="5">
    <source>
        <dbReference type="Proteomes" id="UP000754883"/>
    </source>
</evidence>
<evidence type="ECO:0000313" key="4">
    <source>
        <dbReference type="EMBL" id="CAG9978642.1"/>
    </source>
</evidence>
<proteinExistence type="inferred from homology"/>
<dbReference type="SUPFAM" id="SSF51735">
    <property type="entry name" value="NAD(P)-binding Rossmann-fold domains"/>
    <property type="match status" value="1"/>
</dbReference>
<dbReference type="SUPFAM" id="SSF50129">
    <property type="entry name" value="GroES-like"/>
    <property type="match status" value="1"/>
</dbReference>
<feature type="domain" description="Enoyl reductase (ER)" evidence="3">
    <location>
        <begin position="11"/>
        <end position="323"/>
    </location>
</feature>
<dbReference type="InterPro" id="IPR047122">
    <property type="entry name" value="Trans-enoyl_RdTase-like"/>
</dbReference>
<dbReference type="Gene3D" id="3.40.50.720">
    <property type="entry name" value="NAD(P)-binding Rossmann-like Domain"/>
    <property type="match status" value="1"/>
</dbReference>
<dbReference type="Proteomes" id="UP000754883">
    <property type="component" value="Unassembled WGS sequence"/>
</dbReference>
<dbReference type="EMBL" id="CABFNO020001300">
    <property type="protein sequence ID" value="CAG9978642.1"/>
    <property type="molecule type" value="Genomic_DNA"/>
</dbReference>
<keyword evidence="2" id="KW-0560">Oxidoreductase</keyword>
<dbReference type="PANTHER" id="PTHR45348">
    <property type="entry name" value="HYPOTHETICAL OXIDOREDUCTASE (EUROFUNG)"/>
    <property type="match status" value="1"/>
</dbReference>
<dbReference type="GO" id="GO:0016651">
    <property type="term" value="F:oxidoreductase activity, acting on NAD(P)H"/>
    <property type="evidence" value="ECO:0007669"/>
    <property type="project" value="InterPro"/>
</dbReference>
<dbReference type="PANTHER" id="PTHR45348:SF2">
    <property type="entry name" value="ZINC-TYPE ALCOHOL DEHYDROGENASE-LIKE PROTEIN C2E1P3.01"/>
    <property type="match status" value="1"/>
</dbReference>
<comment type="caution">
    <text evidence="4">The sequence shown here is derived from an EMBL/GenBank/DDBJ whole genome shotgun (WGS) entry which is preliminary data.</text>
</comment>
<protein>
    <recommendedName>
        <fullName evidence="3">Enoyl reductase (ER) domain-containing protein</fullName>
    </recommendedName>
</protein>